<gene>
    <name evidence="2" type="ORF">OA238_c07310</name>
</gene>
<dbReference type="RefSeq" id="WP_015494181.1">
    <property type="nucleotide sequence ID" value="NC_020908.1"/>
</dbReference>
<reference evidence="2 3" key="1">
    <citation type="journal article" date="2013" name="PLoS ONE">
        <title>Poles Apart: Arctic and Antarctic Octadecabacter strains Share High Genome Plasticity and a New Type of Xanthorhodopsin.</title>
        <authorList>
            <person name="Vollmers J."/>
            <person name="Voget S."/>
            <person name="Dietrich S."/>
            <person name="Gollnow K."/>
            <person name="Smits M."/>
            <person name="Meyer K."/>
            <person name="Brinkhoff T."/>
            <person name="Simon M."/>
            <person name="Daniel R."/>
        </authorList>
    </citation>
    <scope>NUCLEOTIDE SEQUENCE [LARGE SCALE GENOMIC DNA]</scope>
    <source>
        <strain evidence="2 3">238</strain>
    </source>
</reference>
<dbReference type="KEGG" id="oar:OA238_c07310"/>
<proteinExistence type="predicted"/>
<sequence length="140" mass="15019">MPDVARTASQMISGMTPVLQPGNFVFITTQDRDLVAALFSQAISIFREDEGVSMLIPIELAEKSRLNVDQPMRCITLNVYSSLEGVGLTAAVSSALGDNGNPCNMVAAFHHDHVFLPSGLCDRAMEVLTALQHETAEQGG</sequence>
<dbReference type="PANTHER" id="PTHR39199">
    <property type="entry name" value="BLR5128 PROTEIN"/>
    <property type="match status" value="1"/>
</dbReference>
<dbReference type="Pfam" id="PF10000">
    <property type="entry name" value="ACT_3"/>
    <property type="match status" value="1"/>
</dbReference>
<name>M9RGV7_9RHOB</name>
<dbReference type="EMBL" id="CP003742">
    <property type="protein sequence ID" value="AGI70953.1"/>
    <property type="molecule type" value="Genomic_DNA"/>
</dbReference>
<dbReference type="STRING" id="391616.OA238_c07310"/>
<dbReference type="InterPro" id="IPR018717">
    <property type="entry name" value="DUF2241"/>
</dbReference>
<dbReference type="InterPro" id="IPR045865">
    <property type="entry name" value="ACT-like_dom_sf"/>
</dbReference>
<keyword evidence="3" id="KW-1185">Reference proteome</keyword>
<feature type="domain" description="DUF2241" evidence="1">
    <location>
        <begin position="10"/>
        <end position="73"/>
    </location>
</feature>
<organism evidence="2 3">
    <name type="scientific">Octadecabacter arcticus 238</name>
    <dbReference type="NCBI Taxonomy" id="391616"/>
    <lineage>
        <taxon>Bacteria</taxon>
        <taxon>Pseudomonadati</taxon>
        <taxon>Pseudomonadota</taxon>
        <taxon>Alphaproteobacteria</taxon>
        <taxon>Rhodobacterales</taxon>
        <taxon>Roseobacteraceae</taxon>
        <taxon>Octadecabacter</taxon>
    </lineage>
</organism>
<dbReference type="Proteomes" id="UP000004688">
    <property type="component" value="Chromosome"/>
</dbReference>
<dbReference type="eggNOG" id="COG3602">
    <property type="taxonomic scope" value="Bacteria"/>
</dbReference>
<dbReference type="AlphaFoldDB" id="M9RGV7"/>
<dbReference type="Gene3D" id="3.30.2130.10">
    <property type="entry name" value="VC0802-like"/>
    <property type="match status" value="1"/>
</dbReference>
<dbReference type="SUPFAM" id="SSF55021">
    <property type="entry name" value="ACT-like"/>
    <property type="match status" value="2"/>
</dbReference>
<evidence type="ECO:0000259" key="1">
    <source>
        <dbReference type="Pfam" id="PF10000"/>
    </source>
</evidence>
<evidence type="ECO:0000313" key="2">
    <source>
        <dbReference type="EMBL" id="AGI70953.1"/>
    </source>
</evidence>
<dbReference type="PANTHER" id="PTHR39199:SF1">
    <property type="entry name" value="BLR5128 PROTEIN"/>
    <property type="match status" value="1"/>
</dbReference>
<dbReference type="HOGENOM" id="CLU_113369_1_0_5"/>
<accession>M9RGV7</accession>
<protein>
    <submittedName>
        <fullName evidence="2">Putative DUF2241 family protein</fullName>
    </submittedName>
</protein>
<evidence type="ECO:0000313" key="3">
    <source>
        <dbReference type="Proteomes" id="UP000004688"/>
    </source>
</evidence>